<feature type="domain" description="Importin subunit beta-1/Transportin-1-like TPR repeats" evidence="6">
    <location>
        <begin position="159"/>
        <end position="539"/>
    </location>
</feature>
<dbReference type="SUPFAM" id="SSF48371">
    <property type="entry name" value="ARM repeat"/>
    <property type="match status" value="1"/>
</dbReference>
<accession>A0A7S0M1T8</accession>
<organism evidence="7">
    <name type="scientific">Cryptomonas curvata</name>
    <dbReference type="NCBI Taxonomy" id="233186"/>
    <lineage>
        <taxon>Eukaryota</taxon>
        <taxon>Cryptophyceae</taxon>
        <taxon>Cryptomonadales</taxon>
        <taxon>Cryptomonadaceae</taxon>
        <taxon>Cryptomonas</taxon>
    </lineage>
</organism>
<gene>
    <name evidence="7" type="ORF">CCUR1050_LOCUS6385</name>
</gene>
<keyword evidence="3" id="KW-0963">Cytoplasm</keyword>
<evidence type="ECO:0000256" key="4">
    <source>
        <dbReference type="ARBA" id="ARBA00022737"/>
    </source>
</evidence>
<dbReference type="InterPro" id="IPR016024">
    <property type="entry name" value="ARM-type_fold"/>
</dbReference>
<keyword evidence="4" id="KW-0677">Repeat</keyword>
<dbReference type="EMBL" id="HBEZ01011621">
    <property type="protein sequence ID" value="CAD8628706.1"/>
    <property type="molecule type" value="Transcribed_RNA"/>
</dbReference>
<dbReference type="GO" id="GO:0006606">
    <property type="term" value="P:protein import into nucleus"/>
    <property type="evidence" value="ECO:0007669"/>
    <property type="project" value="InterPro"/>
</dbReference>
<name>A0A7S0M1T8_9CRYP</name>
<dbReference type="InterPro" id="IPR011989">
    <property type="entry name" value="ARM-like"/>
</dbReference>
<keyword evidence="2" id="KW-0813">Transport</keyword>
<dbReference type="InterPro" id="IPR058584">
    <property type="entry name" value="IMB1_TNPO1-like_TPR"/>
</dbReference>
<evidence type="ECO:0000259" key="6">
    <source>
        <dbReference type="Pfam" id="PF25574"/>
    </source>
</evidence>
<dbReference type="PANTHER" id="PTHR10527">
    <property type="entry name" value="IMPORTIN BETA"/>
    <property type="match status" value="1"/>
</dbReference>
<evidence type="ECO:0000256" key="5">
    <source>
        <dbReference type="ARBA" id="ARBA00022927"/>
    </source>
</evidence>
<dbReference type="Gene3D" id="1.25.10.10">
    <property type="entry name" value="Leucine-rich Repeat Variant"/>
    <property type="match status" value="1"/>
</dbReference>
<evidence type="ECO:0000256" key="1">
    <source>
        <dbReference type="ARBA" id="ARBA00004496"/>
    </source>
</evidence>
<dbReference type="GO" id="GO:0005737">
    <property type="term" value="C:cytoplasm"/>
    <property type="evidence" value="ECO:0007669"/>
    <property type="project" value="UniProtKB-SubCell"/>
</dbReference>
<keyword evidence="5" id="KW-0653">Protein transport</keyword>
<evidence type="ECO:0000256" key="3">
    <source>
        <dbReference type="ARBA" id="ARBA00022490"/>
    </source>
</evidence>
<dbReference type="Pfam" id="PF25574">
    <property type="entry name" value="TPR_IMB1"/>
    <property type="match status" value="1"/>
</dbReference>
<sequence length="560" mass="64668">MNMDEYQALNEGRYFLSYSRQYILKASSYLPELLLNSIKTKNKEECIEEWNCCNAAGACLNIMSQASPREIIYSVISFIDKNISHNGLQINIESITLAFIAIFDGIGSKVLYSYVKKMLVYWLLYMEKTSSDLYDILSLTVGKISHSFPCMIRHFIDRIIQTLLINLTNKQITYNPCWCLNEILQPFGREGIVDWCFEAIASVVLKKILFRAYNNKITNELFEIISSLIINSSIRNEAYIYVVLPYLLSNLNMSFSSNEYTKLLDTRETQSYLCRIIGCAIQKYGKKINPIFMEKIIDTLSQITFDLDNTSDYFLEEEVLACIGAVIQANKIKSLFKIKKWIDFLIKCIEHTENNEINSLAIGVMGDLCRTIKKEIKPFVEKIIDVMVSKLKKNSTDKKIKPAIITCIGDIALTHEFSSKYFNIIVESFKKIIISQQLFYLEKDNESLEINLKIKEAVLEGITGAIQGFQDCSDYLIKKNLFEKLKWISDYIYDTICKDRLFIIVKTSIGLIGDLSLSSYQIKQVFQKECWIFQLLNESKNNTEDKIKIIGIWAFDSIYN</sequence>
<proteinExistence type="predicted"/>
<dbReference type="AlphaFoldDB" id="A0A7S0M1T8"/>
<reference evidence="7" key="1">
    <citation type="submission" date="2021-01" db="EMBL/GenBank/DDBJ databases">
        <authorList>
            <person name="Corre E."/>
            <person name="Pelletier E."/>
            <person name="Niang G."/>
            <person name="Scheremetjew M."/>
            <person name="Finn R."/>
            <person name="Kale V."/>
            <person name="Holt S."/>
            <person name="Cochrane G."/>
            <person name="Meng A."/>
            <person name="Brown T."/>
            <person name="Cohen L."/>
        </authorList>
    </citation>
    <scope>NUCLEOTIDE SEQUENCE</scope>
    <source>
        <strain evidence="7">CCAP979/52</strain>
    </source>
</reference>
<protein>
    <recommendedName>
        <fullName evidence="6">Importin subunit beta-1/Transportin-1-like TPR repeats domain-containing protein</fullName>
    </recommendedName>
</protein>
<evidence type="ECO:0000256" key="2">
    <source>
        <dbReference type="ARBA" id="ARBA00022448"/>
    </source>
</evidence>
<evidence type="ECO:0000313" key="7">
    <source>
        <dbReference type="EMBL" id="CAD8628706.1"/>
    </source>
</evidence>
<dbReference type="InterPro" id="IPR040122">
    <property type="entry name" value="Importin_beta"/>
</dbReference>
<comment type="subcellular location">
    <subcellularLocation>
        <location evidence="1">Cytoplasm</location>
    </subcellularLocation>
</comment>